<keyword evidence="1" id="KW-0472">Membrane</keyword>
<organism evidence="2 3">
    <name type="scientific">Lentinula raphanica</name>
    <dbReference type="NCBI Taxonomy" id="153919"/>
    <lineage>
        <taxon>Eukaryota</taxon>
        <taxon>Fungi</taxon>
        <taxon>Dikarya</taxon>
        <taxon>Basidiomycota</taxon>
        <taxon>Agaricomycotina</taxon>
        <taxon>Agaricomycetes</taxon>
        <taxon>Agaricomycetidae</taxon>
        <taxon>Agaricales</taxon>
        <taxon>Marasmiineae</taxon>
        <taxon>Omphalotaceae</taxon>
        <taxon>Lentinula</taxon>
    </lineage>
</organism>
<dbReference type="Proteomes" id="UP001163846">
    <property type="component" value="Unassembled WGS sequence"/>
</dbReference>
<keyword evidence="3" id="KW-1185">Reference proteome</keyword>
<reference evidence="2" key="1">
    <citation type="submission" date="2022-08" db="EMBL/GenBank/DDBJ databases">
        <authorList>
            <consortium name="DOE Joint Genome Institute"/>
            <person name="Min B."/>
            <person name="Riley R."/>
            <person name="Sierra-Patev S."/>
            <person name="Naranjo-Ortiz M."/>
            <person name="Looney B."/>
            <person name="Konkel Z."/>
            <person name="Slot J.C."/>
            <person name="Sakamoto Y."/>
            <person name="Steenwyk J.L."/>
            <person name="Rokas A."/>
            <person name="Carro J."/>
            <person name="Camarero S."/>
            <person name="Ferreira P."/>
            <person name="Molpeceres G."/>
            <person name="Ruiz-Duenas F.J."/>
            <person name="Serrano A."/>
            <person name="Henrissat B."/>
            <person name="Drula E."/>
            <person name="Hughes K.W."/>
            <person name="Mata J.L."/>
            <person name="Ishikawa N.K."/>
            <person name="Vargas-Isla R."/>
            <person name="Ushijima S."/>
            <person name="Smith C.A."/>
            <person name="Ahrendt S."/>
            <person name="Andreopoulos W."/>
            <person name="He G."/>
            <person name="Labutti K."/>
            <person name="Lipzen A."/>
            <person name="Ng V."/>
            <person name="Sandor L."/>
            <person name="Barry K."/>
            <person name="Martinez A.T."/>
            <person name="Xiao Y."/>
            <person name="Gibbons J.G."/>
            <person name="Terashima K."/>
            <person name="Hibbett D.S."/>
            <person name="Grigoriev I.V."/>
        </authorList>
    </citation>
    <scope>NUCLEOTIDE SEQUENCE</scope>
    <source>
        <strain evidence="2">TFB9207</strain>
    </source>
</reference>
<evidence type="ECO:0000313" key="3">
    <source>
        <dbReference type="Proteomes" id="UP001163846"/>
    </source>
</evidence>
<feature type="transmembrane region" description="Helical" evidence="1">
    <location>
        <begin position="48"/>
        <end position="68"/>
    </location>
</feature>
<proteinExistence type="predicted"/>
<evidence type="ECO:0000256" key="1">
    <source>
        <dbReference type="SAM" id="Phobius"/>
    </source>
</evidence>
<dbReference type="EMBL" id="MU806405">
    <property type="protein sequence ID" value="KAJ3835503.1"/>
    <property type="molecule type" value="Genomic_DNA"/>
</dbReference>
<gene>
    <name evidence="2" type="ORF">F5878DRAFT_306380</name>
</gene>
<evidence type="ECO:0000313" key="2">
    <source>
        <dbReference type="EMBL" id="KAJ3835503.1"/>
    </source>
</evidence>
<keyword evidence="1" id="KW-1133">Transmembrane helix</keyword>
<name>A0AA38P393_9AGAR</name>
<keyword evidence="1" id="KW-0812">Transmembrane</keyword>
<feature type="transmembrane region" description="Helical" evidence="1">
    <location>
        <begin position="21"/>
        <end position="42"/>
    </location>
</feature>
<accession>A0AA38P393</accession>
<comment type="caution">
    <text evidence="2">The sequence shown here is derived from an EMBL/GenBank/DDBJ whole genome shotgun (WGS) entry which is preliminary data.</text>
</comment>
<sequence>MRPWVVLTAFVRLLHRFCLYIGAYGCVTAVATSMLFGCWLIDLNAYTFIFHILGRIYSLTALISLYIAHEWRTEMAKEPTATQSPRTHMGSSNPCKVTGISATEPVIQVCPCSKRPLMTDCDGATSESYAATEVFTVNTGSNFLGT</sequence>
<protein>
    <submittedName>
        <fullName evidence="2">Uncharacterized protein</fullName>
    </submittedName>
</protein>
<dbReference type="AlphaFoldDB" id="A0AA38P393"/>